<proteinExistence type="predicted"/>
<dbReference type="EMBL" id="JAPDOD010000004">
    <property type="protein sequence ID" value="MDA0160169.1"/>
    <property type="molecule type" value="Genomic_DNA"/>
</dbReference>
<accession>A0A9X3RZH4</accession>
<comment type="caution">
    <text evidence="1">The sequence shown here is derived from an EMBL/GenBank/DDBJ whole genome shotgun (WGS) entry which is preliminary data.</text>
</comment>
<keyword evidence="2" id="KW-1185">Reference proteome</keyword>
<sequence>MKLELGCPVACADAPFGELADVVIDPRSRRVVHLVVQPNGRHVSARLVPIERARSAEPGIALDCTVAELEAMDPLFESAYLRLGVQPVADADWDIGIQDVLALPVYQELDGFGTVVDPDAHVVVNYDRIPKHEVEIRRSSSVFSSDAHHLGHVDGFLIGAGDKADIVLERGHLWGRREIVIPADAVASVENDRVTLKLTKEAVGGLDTRHVHRWF</sequence>
<evidence type="ECO:0000313" key="1">
    <source>
        <dbReference type="EMBL" id="MDA0160169.1"/>
    </source>
</evidence>
<dbReference type="Pfam" id="PF09939">
    <property type="entry name" value="DUF2171"/>
    <property type="match status" value="1"/>
</dbReference>
<dbReference type="Proteomes" id="UP001149140">
    <property type="component" value="Unassembled WGS sequence"/>
</dbReference>
<gene>
    <name evidence="1" type="ORF">OM076_07840</name>
</gene>
<protein>
    <submittedName>
        <fullName evidence="1">DUF2171 domain-containing protein</fullName>
    </submittedName>
</protein>
<dbReference type="RefSeq" id="WP_270038936.1">
    <property type="nucleotide sequence ID" value="NZ_JAPDOD010000004.1"/>
</dbReference>
<dbReference type="InterPro" id="IPR018684">
    <property type="entry name" value="DUF2171"/>
</dbReference>
<reference evidence="1" key="1">
    <citation type="submission" date="2022-10" db="EMBL/GenBank/DDBJ databases">
        <title>The WGS of Solirubrobacter ginsenosidimutans DSM 21036.</title>
        <authorList>
            <person name="Jiang Z."/>
        </authorList>
    </citation>
    <scope>NUCLEOTIDE SEQUENCE</scope>
    <source>
        <strain evidence="1">DSM 21036</strain>
    </source>
</reference>
<name>A0A9X3RZH4_9ACTN</name>
<evidence type="ECO:0000313" key="2">
    <source>
        <dbReference type="Proteomes" id="UP001149140"/>
    </source>
</evidence>
<organism evidence="1 2">
    <name type="scientific">Solirubrobacter ginsenosidimutans</name>
    <dbReference type="NCBI Taxonomy" id="490573"/>
    <lineage>
        <taxon>Bacteria</taxon>
        <taxon>Bacillati</taxon>
        <taxon>Actinomycetota</taxon>
        <taxon>Thermoleophilia</taxon>
        <taxon>Solirubrobacterales</taxon>
        <taxon>Solirubrobacteraceae</taxon>
        <taxon>Solirubrobacter</taxon>
    </lineage>
</organism>
<dbReference type="AlphaFoldDB" id="A0A9X3RZH4"/>